<dbReference type="AlphaFoldDB" id="A0AAV7G7F9"/>
<dbReference type="Proteomes" id="UP000775213">
    <property type="component" value="Unassembled WGS sequence"/>
</dbReference>
<evidence type="ECO:0000313" key="1">
    <source>
        <dbReference type="EMBL" id="KAH0451624.1"/>
    </source>
</evidence>
<name>A0AAV7G7F9_DENCH</name>
<accession>A0AAV7G7F9</accession>
<comment type="caution">
    <text evidence="1">The sequence shown here is derived from an EMBL/GenBank/DDBJ whole genome shotgun (WGS) entry which is preliminary data.</text>
</comment>
<protein>
    <submittedName>
        <fullName evidence="1">Uncharacterized protein</fullName>
    </submittedName>
</protein>
<dbReference type="EMBL" id="JAGFBR010000017">
    <property type="protein sequence ID" value="KAH0451624.1"/>
    <property type="molecule type" value="Genomic_DNA"/>
</dbReference>
<reference evidence="1 2" key="1">
    <citation type="journal article" date="2021" name="Hortic Res">
        <title>Chromosome-scale assembly of the Dendrobium chrysotoxum genome enhances the understanding of orchid evolution.</title>
        <authorList>
            <person name="Zhang Y."/>
            <person name="Zhang G.Q."/>
            <person name="Zhang D."/>
            <person name="Liu X.D."/>
            <person name="Xu X.Y."/>
            <person name="Sun W.H."/>
            <person name="Yu X."/>
            <person name="Zhu X."/>
            <person name="Wang Z.W."/>
            <person name="Zhao X."/>
            <person name="Zhong W.Y."/>
            <person name="Chen H."/>
            <person name="Yin W.L."/>
            <person name="Huang T."/>
            <person name="Niu S.C."/>
            <person name="Liu Z.J."/>
        </authorList>
    </citation>
    <scope>NUCLEOTIDE SEQUENCE [LARGE SCALE GENOMIC DNA]</scope>
    <source>
        <strain evidence="1">Lindl</strain>
    </source>
</reference>
<gene>
    <name evidence="1" type="ORF">IEQ34_018923</name>
</gene>
<organism evidence="1 2">
    <name type="scientific">Dendrobium chrysotoxum</name>
    <name type="common">Orchid</name>
    <dbReference type="NCBI Taxonomy" id="161865"/>
    <lineage>
        <taxon>Eukaryota</taxon>
        <taxon>Viridiplantae</taxon>
        <taxon>Streptophyta</taxon>
        <taxon>Embryophyta</taxon>
        <taxon>Tracheophyta</taxon>
        <taxon>Spermatophyta</taxon>
        <taxon>Magnoliopsida</taxon>
        <taxon>Liliopsida</taxon>
        <taxon>Asparagales</taxon>
        <taxon>Orchidaceae</taxon>
        <taxon>Epidendroideae</taxon>
        <taxon>Malaxideae</taxon>
        <taxon>Dendrobiinae</taxon>
        <taxon>Dendrobium</taxon>
    </lineage>
</organism>
<proteinExistence type="predicted"/>
<sequence length="93" mass="10142">MGDPASTKIPPAKGDCPVVRSESLKKTQKAVRADDVVSTITGDSLIAFRKKFYFPNNMVMKVPTKSDLAHSPPPRFMTVYEYSLAPSVGNTIP</sequence>
<evidence type="ECO:0000313" key="2">
    <source>
        <dbReference type="Proteomes" id="UP000775213"/>
    </source>
</evidence>
<keyword evidence="2" id="KW-1185">Reference proteome</keyword>